<proteinExistence type="predicted"/>
<reference evidence="2" key="1">
    <citation type="journal article" date="2022" name="Mol. Ecol. Resour.">
        <title>The genomes of chicory, endive, great burdock and yacon provide insights into Asteraceae palaeo-polyploidization history and plant inulin production.</title>
        <authorList>
            <person name="Fan W."/>
            <person name="Wang S."/>
            <person name="Wang H."/>
            <person name="Wang A."/>
            <person name="Jiang F."/>
            <person name="Liu H."/>
            <person name="Zhao H."/>
            <person name="Xu D."/>
            <person name="Zhang Y."/>
        </authorList>
    </citation>
    <scope>NUCLEOTIDE SEQUENCE [LARGE SCALE GENOMIC DNA]</scope>
    <source>
        <strain evidence="2">cv. Niubang</strain>
    </source>
</reference>
<dbReference type="Proteomes" id="UP001055879">
    <property type="component" value="Linkage Group LG13"/>
</dbReference>
<evidence type="ECO:0000313" key="2">
    <source>
        <dbReference type="Proteomes" id="UP001055879"/>
    </source>
</evidence>
<reference evidence="1 2" key="2">
    <citation type="journal article" date="2022" name="Mol. Ecol. Resour.">
        <title>The genomes of chicory, endive, great burdock and yacon provide insights into Asteraceae paleo-polyploidization history and plant inulin production.</title>
        <authorList>
            <person name="Fan W."/>
            <person name="Wang S."/>
            <person name="Wang H."/>
            <person name="Wang A."/>
            <person name="Jiang F."/>
            <person name="Liu H."/>
            <person name="Zhao H."/>
            <person name="Xu D."/>
            <person name="Zhang Y."/>
        </authorList>
    </citation>
    <scope>NUCLEOTIDE SEQUENCE [LARGE SCALE GENOMIC DNA]</scope>
    <source>
        <strain evidence="2">cv. Niubang</strain>
    </source>
</reference>
<protein>
    <submittedName>
        <fullName evidence="1">Uncharacterized protein</fullName>
    </submittedName>
</protein>
<evidence type="ECO:0000313" key="1">
    <source>
        <dbReference type="EMBL" id="KAI3681621.1"/>
    </source>
</evidence>
<accession>A0ACB8Y9T2</accession>
<keyword evidence="2" id="KW-1185">Reference proteome</keyword>
<organism evidence="1 2">
    <name type="scientific">Arctium lappa</name>
    <name type="common">Greater burdock</name>
    <name type="synonym">Lappa major</name>
    <dbReference type="NCBI Taxonomy" id="4217"/>
    <lineage>
        <taxon>Eukaryota</taxon>
        <taxon>Viridiplantae</taxon>
        <taxon>Streptophyta</taxon>
        <taxon>Embryophyta</taxon>
        <taxon>Tracheophyta</taxon>
        <taxon>Spermatophyta</taxon>
        <taxon>Magnoliopsida</taxon>
        <taxon>eudicotyledons</taxon>
        <taxon>Gunneridae</taxon>
        <taxon>Pentapetalae</taxon>
        <taxon>asterids</taxon>
        <taxon>campanulids</taxon>
        <taxon>Asterales</taxon>
        <taxon>Asteraceae</taxon>
        <taxon>Carduoideae</taxon>
        <taxon>Cardueae</taxon>
        <taxon>Arctiinae</taxon>
        <taxon>Arctium</taxon>
    </lineage>
</organism>
<gene>
    <name evidence="1" type="ORF">L6452_36423</name>
</gene>
<dbReference type="EMBL" id="CM042059">
    <property type="protein sequence ID" value="KAI3681621.1"/>
    <property type="molecule type" value="Genomic_DNA"/>
</dbReference>
<name>A0ACB8Y9T2_ARCLA</name>
<sequence length="121" mass="13587">MQLYLRSIIGVTLGKSKVTWYTISQVAQLSFLPQSNFLCDLGKSSIKSHVDVIVEMSKTDQSWSEYFSNPIQIPNGPITRVSARRIRVALNNTVGELMCKVHITYNSKMEPDMISGDFDVA</sequence>
<comment type="caution">
    <text evidence="1">The sequence shown here is derived from an EMBL/GenBank/DDBJ whole genome shotgun (WGS) entry which is preliminary data.</text>
</comment>